<sequence>MQQEIRTNDLVSNGYMIIESNHVPTEVKDTQVSKYWDDLPLDTYMGDGGTYRQRRFGSFEYCLNTKALKKSSLNYFYQSKDINPLNGGNNRTFEDVCDDFSSSDFLKSLINYCLDFIPINKFEGKN</sequence>
<name>A0A7Y4G0K8_VIBSP</name>
<gene>
    <name evidence="1" type="ORF">F0234_13195</name>
</gene>
<dbReference type="RefSeq" id="WP_171329292.1">
    <property type="nucleotide sequence ID" value="NZ_CAWPOP010000062.1"/>
</dbReference>
<accession>A0A7Y4G0K8</accession>
<dbReference type="EMBL" id="VTXL01000010">
    <property type="protein sequence ID" value="NOJ13715.1"/>
    <property type="molecule type" value="Genomic_DNA"/>
</dbReference>
<evidence type="ECO:0000313" key="2">
    <source>
        <dbReference type="Proteomes" id="UP000519158"/>
    </source>
</evidence>
<reference evidence="1 2" key="1">
    <citation type="submission" date="2019-09" db="EMBL/GenBank/DDBJ databases">
        <title>Draft genome sequencing and comparative genomics of hatchery-associated Vibrios.</title>
        <authorList>
            <person name="Kehlet-Delgado H."/>
            <person name="Mueller R.S."/>
        </authorList>
    </citation>
    <scope>NUCLEOTIDE SEQUENCE [LARGE SCALE GENOMIC DNA]</scope>
    <source>
        <strain evidence="1 2">99-70-13A3</strain>
    </source>
</reference>
<dbReference type="InterPro" id="IPR018724">
    <property type="entry name" value="2OG-Fe_dioxygenase"/>
</dbReference>
<organism evidence="1 2">
    <name type="scientific">Vibrio splendidus</name>
    <dbReference type="NCBI Taxonomy" id="29497"/>
    <lineage>
        <taxon>Bacteria</taxon>
        <taxon>Pseudomonadati</taxon>
        <taxon>Pseudomonadota</taxon>
        <taxon>Gammaproteobacteria</taxon>
        <taxon>Vibrionales</taxon>
        <taxon>Vibrionaceae</taxon>
        <taxon>Vibrio</taxon>
    </lineage>
</organism>
<evidence type="ECO:0000313" key="1">
    <source>
        <dbReference type="EMBL" id="NOJ13715.1"/>
    </source>
</evidence>
<comment type="caution">
    <text evidence="1">The sequence shown here is derived from an EMBL/GenBank/DDBJ whole genome shotgun (WGS) entry which is preliminary data.</text>
</comment>
<keyword evidence="1" id="KW-0560">Oxidoreductase</keyword>
<dbReference type="AlphaFoldDB" id="A0A7Y4G0K8"/>
<dbReference type="Pfam" id="PF10014">
    <property type="entry name" value="2OG-Fe_Oxy_2"/>
    <property type="match status" value="1"/>
</dbReference>
<dbReference type="GO" id="GO:0051213">
    <property type="term" value="F:dioxygenase activity"/>
    <property type="evidence" value="ECO:0007669"/>
    <property type="project" value="UniProtKB-KW"/>
</dbReference>
<proteinExistence type="predicted"/>
<keyword evidence="1" id="KW-0223">Dioxygenase</keyword>
<dbReference type="Gene3D" id="2.60.120.620">
    <property type="entry name" value="q2cbj1_9rhob like domain"/>
    <property type="match status" value="1"/>
</dbReference>
<dbReference type="Proteomes" id="UP000519158">
    <property type="component" value="Unassembled WGS sequence"/>
</dbReference>
<protein>
    <submittedName>
        <fullName evidence="1">2OG-Fe dioxygenase family protein</fullName>
    </submittedName>
</protein>